<name>A0A8H9N196_VIBVL</name>
<reference evidence="1" key="2">
    <citation type="submission" date="2019-01" db="EMBL/GenBank/DDBJ databases">
        <authorList>
            <consortium name="NCBI Pathogen Detection Project"/>
        </authorList>
    </citation>
    <scope>NUCLEOTIDE SEQUENCE</scope>
    <source>
        <strain evidence="1">BCW_3452</strain>
    </source>
</reference>
<dbReference type="GO" id="GO:0044780">
    <property type="term" value="P:bacterial-type flagellum assembly"/>
    <property type="evidence" value="ECO:0007669"/>
    <property type="project" value="InterPro"/>
</dbReference>
<dbReference type="InterPro" id="IPR036584">
    <property type="entry name" value="FliS_sf"/>
</dbReference>
<dbReference type="EMBL" id="DACRBY010000017">
    <property type="protein sequence ID" value="HAS8540958.1"/>
    <property type="molecule type" value="Genomic_DNA"/>
</dbReference>
<dbReference type="InterPro" id="IPR003713">
    <property type="entry name" value="FliS"/>
</dbReference>
<comment type="caution">
    <text evidence="1">The sequence shown here is derived from an EMBL/GenBank/DDBJ whole genome shotgun (WGS) entry which is preliminary data.</text>
</comment>
<dbReference type="Gene3D" id="1.20.120.340">
    <property type="entry name" value="Flagellar protein FliS"/>
    <property type="match status" value="1"/>
</dbReference>
<reference evidence="1" key="1">
    <citation type="journal article" date="2018" name="Genome Biol.">
        <title>SKESA: strategic k-mer extension for scrupulous assemblies.</title>
        <authorList>
            <person name="Souvorov A."/>
            <person name="Agarwala R."/>
            <person name="Lipman D.J."/>
        </authorList>
    </citation>
    <scope>NUCLEOTIDE SEQUENCE</scope>
    <source>
        <strain evidence="1">BCW_3452</strain>
    </source>
</reference>
<dbReference type="AlphaFoldDB" id="A0A8H9N196"/>
<proteinExistence type="predicted"/>
<dbReference type="SUPFAM" id="SSF101116">
    <property type="entry name" value="Flagellar export chaperone FliS"/>
    <property type="match status" value="1"/>
</dbReference>
<dbReference type="Proteomes" id="UP000863257">
    <property type="component" value="Unassembled WGS sequence"/>
</dbReference>
<organism evidence="1">
    <name type="scientific">Vibrio vulnificus</name>
    <dbReference type="NCBI Taxonomy" id="672"/>
    <lineage>
        <taxon>Bacteria</taxon>
        <taxon>Pseudomonadati</taxon>
        <taxon>Pseudomonadota</taxon>
        <taxon>Gammaproteobacteria</taxon>
        <taxon>Vibrionales</taxon>
        <taxon>Vibrionaceae</taxon>
        <taxon>Vibrio</taxon>
    </lineage>
</organism>
<evidence type="ECO:0000313" key="1">
    <source>
        <dbReference type="EMBL" id="HAS8540958.1"/>
    </source>
</evidence>
<evidence type="ECO:0008006" key="2">
    <source>
        <dbReference type="Google" id="ProtNLM"/>
    </source>
</evidence>
<dbReference type="Pfam" id="PF02561">
    <property type="entry name" value="FliS"/>
    <property type="match status" value="1"/>
</dbReference>
<protein>
    <recommendedName>
        <fullName evidence="2">Flagellar secretion chaperone FliS</fullName>
    </recommendedName>
</protein>
<gene>
    <name evidence="1" type="ORF">I7730_14300</name>
</gene>
<sequence length="134" mass="15751">MNSKFSKYRRNQLSELQGQSKFQLVARLYTEMIRRLERCEYLYSNKLSFTSNDFFKGKSESLGKVIQISQYLIETSDSSADEEISMLFIKMYSYIYQNAKLANNSLDADALRRAKAMAIKLPEVWETIPQDKRF</sequence>
<accession>A0A8H9N196</accession>